<evidence type="ECO:0000313" key="1">
    <source>
        <dbReference type="EMBL" id="RAP37573.1"/>
    </source>
</evidence>
<accession>A0A364LLF7</accession>
<reference evidence="1 2" key="1">
    <citation type="submission" date="2017-02" db="EMBL/GenBank/DDBJ databases">
        <title>Legionella quilivanii strain from human: case report and whole genome sequencing analysis.</title>
        <authorList>
            <person name="Lalancette C."/>
            <person name="Leduc J.-M."/>
            <person name="Levesque S."/>
            <person name="Fournier E."/>
            <person name="Saoud J."/>
            <person name="Faucher S.P."/>
            <person name="Bernard K."/>
            <person name="Martineau C."/>
            <person name="Longtin J."/>
        </authorList>
    </citation>
    <scope>NUCLEOTIDE SEQUENCE [LARGE SCALE GENOMIC DNA]</scope>
    <source>
        <strain evidence="1 2">ID143958</strain>
    </source>
</reference>
<evidence type="ECO:0000313" key="2">
    <source>
        <dbReference type="Proteomes" id="UP000249458"/>
    </source>
</evidence>
<gene>
    <name evidence="1" type="ORF">B1207_05215</name>
</gene>
<name>A0A364LLF7_9GAMM</name>
<dbReference type="EMBL" id="MVJN01000003">
    <property type="protein sequence ID" value="RAP37573.1"/>
    <property type="molecule type" value="Genomic_DNA"/>
</dbReference>
<proteinExistence type="predicted"/>
<evidence type="ECO:0008006" key="3">
    <source>
        <dbReference type="Google" id="ProtNLM"/>
    </source>
</evidence>
<dbReference type="AlphaFoldDB" id="A0A364LLF7"/>
<comment type="caution">
    <text evidence="1">The sequence shown here is derived from an EMBL/GenBank/DDBJ whole genome shotgun (WGS) entry which is preliminary data.</text>
</comment>
<dbReference type="RefSeq" id="WP_112218931.1">
    <property type="nucleotide sequence ID" value="NZ_MVJN01000003.1"/>
</dbReference>
<organism evidence="1 2">
    <name type="scientific">Legionella quinlivanii</name>
    <dbReference type="NCBI Taxonomy" id="45073"/>
    <lineage>
        <taxon>Bacteria</taxon>
        <taxon>Pseudomonadati</taxon>
        <taxon>Pseudomonadota</taxon>
        <taxon>Gammaproteobacteria</taxon>
        <taxon>Legionellales</taxon>
        <taxon>Legionellaceae</taxon>
        <taxon>Legionella</taxon>
    </lineage>
</organism>
<dbReference type="Proteomes" id="UP000249458">
    <property type="component" value="Unassembled WGS sequence"/>
</dbReference>
<protein>
    <recommendedName>
        <fullName evidence="3">WYL domain-containing protein</fullName>
    </recommendedName>
</protein>
<sequence>MPSVETIIATAIMKKCHLLFSYDGHARRVEPHHYGILNGSRQLHAYQVSNGSKSGHLPEWRNFKLALMKDIKIDRDSLFEERESYNPVNAKYSKIIKSIC</sequence>
<dbReference type="PROSITE" id="PS52050">
    <property type="entry name" value="WYL"/>
    <property type="match status" value="1"/>
</dbReference>